<dbReference type="Pfam" id="PF02463">
    <property type="entry name" value="SMC_N"/>
    <property type="match status" value="1"/>
</dbReference>
<feature type="domain" description="RecF/RecN/SMC N-terminal" evidence="7">
    <location>
        <begin position="4"/>
        <end position="1144"/>
    </location>
</feature>
<dbReference type="Gene3D" id="1.10.287.1490">
    <property type="match status" value="1"/>
</dbReference>
<evidence type="ECO:0000256" key="4">
    <source>
        <dbReference type="ARBA" id="ARBA00023054"/>
    </source>
</evidence>
<dbReference type="GO" id="GO:0007062">
    <property type="term" value="P:sister chromatid cohesion"/>
    <property type="evidence" value="ECO:0007669"/>
    <property type="project" value="InterPro"/>
</dbReference>
<evidence type="ECO:0000256" key="3">
    <source>
        <dbReference type="ARBA" id="ARBA00022840"/>
    </source>
</evidence>
<dbReference type="InterPro" id="IPR024704">
    <property type="entry name" value="SMC"/>
</dbReference>
<organism evidence="8 9">
    <name type="scientific">Thermotomaculum hydrothermale</name>
    <dbReference type="NCBI Taxonomy" id="981385"/>
    <lineage>
        <taxon>Bacteria</taxon>
        <taxon>Pseudomonadati</taxon>
        <taxon>Acidobacteriota</taxon>
        <taxon>Holophagae</taxon>
        <taxon>Thermotomaculales</taxon>
        <taxon>Thermotomaculaceae</taxon>
        <taxon>Thermotomaculum</taxon>
    </lineage>
</organism>
<dbReference type="SUPFAM" id="SSF52540">
    <property type="entry name" value="P-loop containing nucleoside triphosphate hydrolases"/>
    <property type="match status" value="2"/>
</dbReference>
<dbReference type="GO" id="GO:0030261">
    <property type="term" value="P:chromosome condensation"/>
    <property type="evidence" value="ECO:0007669"/>
    <property type="project" value="InterPro"/>
</dbReference>
<dbReference type="GO" id="GO:0007059">
    <property type="term" value="P:chromosome segregation"/>
    <property type="evidence" value="ECO:0007669"/>
    <property type="project" value="UniProtKB-UniRule"/>
</dbReference>
<dbReference type="RefSeq" id="WP_201328785.1">
    <property type="nucleotide sequence ID" value="NZ_AP017470.1"/>
</dbReference>
<dbReference type="GO" id="GO:0003677">
    <property type="term" value="F:DNA binding"/>
    <property type="evidence" value="ECO:0007669"/>
    <property type="project" value="UniProtKB-UniRule"/>
</dbReference>
<protein>
    <recommendedName>
        <fullName evidence="6">Chromosome partition protein Smc</fullName>
    </recommendedName>
</protein>
<feature type="coiled-coil region" evidence="6">
    <location>
        <begin position="297"/>
        <end position="492"/>
    </location>
</feature>
<dbReference type="HAMAP" id="MF_01894">
    <property type="entry name" value="Smc_prok"/>
    <property type="match status" value="1"/>
</dbReference>
<dbReference type="GO" id="GO:0005737">
    <property type="term" value="C:cytoplasm"/>
    <property type="evidence" value="ECO:0007669"/>
    <property type="project" value="UniProtKB-SubCell"/>
</dbReference>
<name>A0A7R6PH04_9BACT</name>
<comment type="subcellular location">
    <subcellularLocation>
        <location evidence="6">Cytoplasm</location>
    </subcellularLocation>
</comment>
<evidence type="ECO:0000256" key="2">
    <source>
        <dbReference type="ARBA" id="ARBA00022741"/>
    </source>
</evidence>
<feature type="binding site" evidence="6">
    <location>
        <begin position="33"/>
        <end position="40"/>
    </location>
    <ligand>
        <name>ATP</name>
        <dbReference type="ChEBI" id="CHEBI:30616"/>
    </ligand>
</feature>
<evidence type="ECO:0000313" key="8">
    <source>
        <dbReference type="EMBL" id="BBB32439.1"/>
    </source>
</evidence>
<accession>A0A7R6PH04</accession>
<comment type="similarity">
    <text evidence="6">Belongs to the SMC family.</text>
</comment>
<feature type="coiled-coil region" evidence="6">
    <location>
        <begin position="167"/>
        <end position="268"/>
    </location>
</feature>
<proteinExistence type="inferred from homology"/>
<dbReference type="InterPro" id="IPR027417">
    <property type="entry name" value="P-loop_NTPase"/>
</dbReference>
<dbReference type="GO" id="GO:0016887">
    <property type="term" value="F:ATP hydrolysis activity"/>
    <property type="evidence" value="ECO:0007669"/>
    <property type="project" value="InterPro"/>
</dbReference>
<evidence type="ECO:0000256" key="6">
    <source>
        <dbReference type="HAMAP-Rule" id="MF_01894"/>
    </source>
</evidence>
<comment type="domain">
    <text evidence="6">Contains large globular domains required for ATP hydrolysis at each terminus and a third globular domain forming a flexible hinge near the middle of the molecule. These domains are separated by coiled-coil structures.</text>
</comment>
<reference evidence="8 9" key="1">
    <citation type="journal article" date="2012" name="Extremophiles">
        <title>Thermotomaculum hydrothermale gen. nov., sp. nov., a novel heterotrophic thermophile within the phylum Acidobacteria from a deep-sea hydrothermal vent chimney in the Southern Okinawa Trough.</title>
        <authorList>
            <person name="Izumi H."/>
            <person name="Nunoura T."/>
            <person name="Miyazaki M."/>
            <person name="Mino S."/>
            <person name="Toki T."/>
            <person name="Takai K."/>
            <person name="Sako Y."/>
            <person name="Sawabe T."/>
            <person name="Nakagawa S."/>
        </authorList>
    </citation>
    <scope>NUCLEOTIDE SEQUENCE [LARGE SCALE GENOMIC DNA]</scope>
    <source>
        <strain evidence="8 9">AC55</strain>
    </source>
</reference>
<keyword evidence="9" id="KW-1185">Reference proteome</keyword>
<dbReference type="NCBIfam" id="TIGR02168">
    <property type="entry name" value="SMC_prok_B"/>
    <property type="match status" value="1"/>
</dbReference>
<dbReference type="GO" id="GO:0005524">
    <property type="term" value="F:ATP binding"/>
    <property type="evidence" value="ECO:0007669"/>
    <property type="project" value="UniProtKB-UniRule"/>
</dbReference>
<keyword evidence="2 6" id="KW-0547">Nucleotide-binding</keyword>
<evidence type="ECO:0000313" key="9">
    <source>
        <dbReference type="Proteomes" id="UP000595564"/>
    </source>
</evidence>
<comment type="function">
    <text evidence="6">Required for chromosome condensation and partitioning.</text>
</comment>
<dbReference type="PIRSF" id="PIRSF005719">
    <property type="entry name" value="SMC"/>
    <property type="match status" value="1"/>
</dbReference>
<dbReference type="PANTHER" id="PTHR43977">
    <property type="entry name" value="STRUCTURAL MAINTENANCE OF CHROMOSOMES PROTEIN 3"/>
    <property type="match status" value="1"/>
</dbReference>
<dbReference type="GO" id="GO:0006260">
    <property type="term" value="P:DNA replication"/>
    <property type="evidence" value="ECO:0007669"/>
    <property type="project" value="UniProtKB-UniRule"/>
</dbReference>
<keyword evidence="4 6" id="KW-0175">Coiled coil</keyword>
<dbReference type="InterPro" id="IPR003395">
    <property type="entry name" value="RecF/RecN/SMC_N"/>
</dbReference>
<evidence type="ECO:0000256" key="1">
    <source>
        <dbReference type="ARBA" id="ARBA00022490"/>
    </source>
</evidence>
<keyword evidence="1 6" id="KW-0963">Cytoplasm</keyword>
<keyword evidence="5 6" id="KW-0238">DNA-binding</keyword>
<dbReference type="AlphaFoldDB" id="A0A7R6PH04"/>
<comment type="subunit">
    <text evidence="6">Homodimer.</text>
</comment>
<dbReference type="Gene3D" id="3.40.50.300">
    <property type="entry name" value="P-loop containing nucleotide triphosphate hydrolases"/>
    <property type="match status" value="2"/>
</dbReference>
<feature type="coiled-coil region" evidence="6">
    <location>
        <begin position="658"/>
        <end position="1001"/>
    </location>
</feature>
<dbReference type="InterPro" id="IPR011890">
    <property type="entry name" value="SMC_prok"/>
</dbReference>
<dbReference type="Gene3D" id="1.20.120.330">
    <property type="entry name" value="Nucleotidyltransferases domain 2"/>
    <property type="match status" value="1"/>
</dbReference>
<gene>
    <name evidence="6 8" type="primary">smc</name>
    <name evidence="8" type="ORF">TTHT_0877</name>
</gene>
<sequence>MYVVKSLKLHGFKTFPRETVIDFSRGITAITGPNGSGKSNIAEALIWVMGEQAPSAFRSGQMEDVIFAGTDKLPPMGMAEVVLKFEKLNPQKGEDRYVEILRRFYREGEGEYRLNGKRVRRKDIQDFLYDIGLGSKSFAMIEQGRITQMIEAKPEERRVFIEEVAGILKYKLKKKEAESKIRLTRENLDRVEDIIAEVRKNLNSLRQQAARARQFKKLQEELISIEKKVTAHKIALIEQDLKKLNSEIDSIQDNIVSLSTEVASIRAELETKKSEILERENDIALLNKDFFEKKLKSERLETEIKNKTEQLENLRKRLENYETELKLFEKELTDLDEKENKEKQNLDLAKEDFESLSIKTESLSAQVASFKEELKSKEEEYFSIDRELKDFETESYKISSDLNYSKKEKESVLSEFENKKQEIKEIEEKINEFKEKIENVKVNIEELTTKIGELRELKQELAFRLEELNQALTNKENEKNSLLVEIKTLENRYSQIKGFLENREGFSENVKKLIKEKSELISGVIGDFIEAKDIKVNFFDNFISRFYQIIVPKNKESFEKLVEYCDEKGLKGIGILNPDAIPSKGENIENSLTDFLIFKENLPEKFKSFLKNFLIENSNKTIEKNAVFINGDYYFADSGIYYIGTKDENGFLSLKARLKEIELKLIDLKGNEKAINEEIDNLKFERDEILNEINRVNINLEELQEELNSFNTEFNKNNQLFELKQQEKSRLEGEIERLKLTDAELETKIKDLSSRLSELNEKIEKSYEKKEKKSLELNEIKEQLEYMQEELSEIQLIAEKRNSVIKSIEKELEFIKQRRKEIEFRMEKSYQDKENDKNTIATLEKEIENLKTEANTMVDAYRKISAVLTEKKEILEKKKSELSILEKKVFDLRRKEEELTKAKQEKEIKKAEFKVKFNNLKDYQISRFGEFKSEKTENFEELNIQFEKLSRRIENFGAINLLAIEECDEQEKRYNFLMEQKKDLEKSIKNLTRDIREIDQTTKTLFSNAFDFINKKFDEIFKELFGGGKAYLKLSDEENVLDSGVEIYAKVPGETIKRISLLSGGEKAKTALAFVFALFEYRVAPLCVLDEVDAPLDEANVLRFGKFLKRYKDRVQFIVITHNKTTMELCDYLYGVTLEEPGCSKVLSVRLEDYS</sequence>
<dbReference type="Proteomes" id="UP000595564">
    <property type="component" value="Chromosome"/>
</dbReference>
<keyword evidence="3 6" id="KW-0067">ATP-binding</keyword>
<dbReference type="KEGG" id="thyd:TTHT_0877"/>
<evidence type="ECO:0000256" key="5">
    <source>
        <dbReference type="ARBA" id="ARBA00023125"/>
    </source>
</evidence>
<dbReference type="EMBL" id="AP017470">
    <property type="protein sequence ID" value="BBB32439.1"/>
    <property type="molecule type" value="Genomic_DNA"/>
</dbReference>
<evidence type="ECO:0000259" key="7">
    <source>
        <dbReference type="Pfam" id="PF02463"/>
    </source>
</evidence>